<comment type="caution">
    <text evidence="2">The sequence shown here is derived from an EMBL/GenBank/DDBJ whole genome shotgun (WGS) entry which is preliminary data.</text>
</comment>
<dbReference type="InterPro" id="IPR023198">
    <property type="entry name" value="PGP-like_dom2"/>
</dbReference>
<dbReference type="AlphaFoldDB" id="A0A6A9UTQ6"/>
<gene>
    <name evidence="2" type="ORF">GC722_03215</name>
</gene>
<feature type="region of interest" description="Disordered" evidence="1">
    <location>
        <begin position="1"/>
        <end position="27"/>
    </location>
</feature>
<dbReference type="Proteomes" id="UP000435304">
    <property type="component" value="Unassembled WGS sequence"/>
</dbReference>
<name>A0A6A9UTQ6_9ACTN</name>
<sequence>MASTTPPTFPTGGAGPVDGAPGAPGTDEHEAWAADLAAGRQVEIAGVLCDMDGTLVDSVPAVEDAWRALAGEYGVPVPGAGLHGRTAEAVVAALDIPAQERPRAVQRLNEIESRDGQLLDPLPGVRAFLTALPADRWGIVTSASGPVARARFGAAGLPRPAFVVSGDDVAAGKPAPEPFARGLRELRRRGLRGPVLALEDTHAGLRSARAAGCLAVGVTGTQRHDELALRAHHVIDSLEALRVRVSGRRLTVAAVGADRPGL</sequence>
<keyword evidence="2" id="KW-0378">Hydrolase</keyword>
<dbReference type="RefSeq" id="WP_156607943.1">
    <property type="nucleotide sequence ID" value="NZ_WPCU01000004.1"/>
</dbReference>
<organism evidence="2 3">
    <name type="scientific">Auraticoccus cholistanensis</name>
    <dbReference type="NCBI Taxonomy" id="2656650"/>
    <lineage>
        <taxon>Bacteria</taxon>
        <taxon>Bacillati</taxon>
        <taxon>Actinomycetota</taxon>
        <taxon>Actinomycetes</taxon>
        <taxon>Propionibacteriales</taxon>
        <taxon>Propionibacteriaceae</taxon>
        <taxon>Auraticoccus</taxon>
    </lineage>
</organism>
<dbReference type="InterPro" id="IPR023214">
    <property type="entry name" value="HAD_sf"/>
</dbReference>
<reference evidence="2 3" key="1">
    <citation type="submission" date="2019-12" db="EMBL/GenBank/DDBJ databases">
        <title>Auraticoccus cholistani sp. nov., an actinomycete isolated from soil of Cholistan desert.</title>
        <authorList>
            <person name="Cheema M.T."/>
        </authorList>
    </citation>
    <scope>NUCLEOTIDE SEQUENCE [LARGE SCALE GENOMIC DNA]</scope>
    <source>
        <strain evidence="2 3">F435</strain>
    </source>
</reference>
<dbReference type="InterPro" id="IPR051806">
    <property type="entry name" value="HAD-like_SPP"/>
</dbReference>
<keyword evidence="3" id="KW-1185">Reference proteome</keyword>
<dbReference type="SUPFAM" id="SSF56784">
    <property type="entry name" value="HAD-like"/>
    <property type="match status" value="1"/>
</dbReference>
<dbReference type="InterPro" id="IPR006439">
    <property type="entry name" value="HAD-SF_hydro_IA"/>
</dbReference>
<dbReference type="EMBL" id="WPCU01000004">
    <property type="protein sequence ID" value="MVA75042.1"/>
    <property type="molecule type" value="Genomic_DNA"/>
</dbReference>
<dbReference type="SFLD" id="SFLDG01129">
    <property type="entry name" value="C1.5:_HAD__Beta-PGM__Phosphata"/>
    <property type="match status" value="1"/>
</dbReference>
<dbReference type="PANTHER" id="PTHR43481:SF4">
    <property type="entry name" value="GLYCEROL-1-PHOSPHATE PHOSPHOHYDROLASE 1-RELATED"/>
    <property type="match status" value="1"/>
</dbReference>
<evidence type="ECO:0000313" key="3">
    <source>
        <dbReference type="Proteomes" id="UP000435304"/>
    </source>
</evidence>
<proteinExistence type="predicted"/>
<dbReference type="InterPro" id="IPR036412">
    <property type="entry name" value="HAD-like_sf"/>
</dbReference>
<dbReference type="SFLD" id="SFLDS00003">
    <property type="entry name" value="Haloacid_Dehalogenase"/>
    <property type="match status" value="1"/>
</dbReference>
<dbReference type="Gene3D" id="3.40.50.1000">
    <property type="entry name" value="HAD superfamily/HAD-like"/>
    <property type="match status" value="1"/>
</dbReference>
<evidence type="ECO:0000313" key="2">
    <source>
        <dbReference type="EMBL" id="MVA75042.1"/>
    </source>
</evidence>
<dbReference type="PANTHER" id="PTHR43481">
    <property type="entry name" value="FRUCTOSE-1-PHOSPHATE PHOSPHATASE"/>
    <property type="match status" value="1"/>
</dbReference>
<accession>A0A6A9UTQ6</accession>
<dbReference type="Gene3D" id="1.10.150.240">
    <property type="entry name" value="Putative phosphatase, domain 2"/>
    <property type="match status" value="1"/>
</dbReference>
<dbReference type="GO" id="GO:0050308">
    <property type="term" value="F:sugar-phosphatase activity"/>
    <property type="evidence" value="ECO:0007669"/>
    <property type="project" value="TreeGrafter"/>
</dbReference>
<dbReference type="NCBIfam" id="TIGR01509">
    <property type="entry name" value="HAD-SF-IA-v3"/>
    <property type="match status" value="1"/>
</dbReference>
<protein>
    <submittedName>
        <fullName evidence="2">HAD-IA family hydrolase</fullName>
    </submittedName>
</protein>
<dbReference type="Pfam" id="PF00702">
    <property type="entry name" value="Hydrolase"/>
    <property type="match status" value="1"/>
</dbReference>
<evidence type="ECO:0000256" key="1">
    <source>
        <dbReference type="SAM" id="MobiDB-lite"/>
    </source>
</evidence>